<proteinExistence type="inferred from homology"/>
<name>A0A7W9S0V6_9HYPH</name>
<keyword evidence="10" id="KW-1185">Reference proteome</keyword>
<evidence type="ECO:0000256" key="7">
    <source>
        <dbReference type="RuleBase" id="RU363032"/>
    </source>
</evidence>
<feature type="transmembrane region" description="Helical" evidence="7">
    <location>
        <begin position="185"/>
        <end position="204"/>
    </location>
</feature>
<dbReference type="Gene3D" id="1.10.3720.10">
    <property type="entry name" value="MetI-like"/>
    <property type="match status" value="1"/>
</dbReference>
<dbReference type="PANTHER" id="PTHR30151:SF20">
    <property type="entry name" value="ABC TRANSPORTER PERMEASE PROTEIN HI_0355-RELATED"/>
    <property type="match status" value="1"/>
</dbReference>
<dbReference type="RefSeq" id="WP_183827673.1">
    <property type="nucleotide sequence ID" value="NZ_JACHEU010000001.1"/>
</dbReference>
<evidence type="ECO:0000259" key="8">
    <source>
        <dbReference type="PROSITE" id="PS50928"/>
    </source>
</evidence>
<dbReference type="EMBL" id="JACHEU010000001">
    <property type="protein sequence ID" value="MBB6011996.1"/>
    <property type="molecule type" value="Genomic_DNA"/>
</dbReference>
<sequence>MPAVLAALRTMLVLVASWQAIVMAFAPPRYILPAPLDVAAAFQRQPLYFFDNMLVTLAEIAAGFVAGTLAGVATALAIASFPRLGRAVWPVVLVLQAFPVFVIAPLLVLWFGFGMTSKVVMTALIIFFPVASAFADGLRRTPAEIVDAAALTPASHRQTLFLLRVPLAIPALVSGLRVAAPLAPLGAVIGEWVGASAGLGFVMVQANARMQTDTMFAAMAVIAVLTLTLRRAVDALAPLLTPWAREGEFSPHHQQRKSS</sequence>
<comment type="caution">
    <text evidence="9">The sequence shown here is derived from an EMBL/GenBank/DDBJ whole genome shotgun (WGS) entry which is preliminary data.</text>
</comment>
<dbReference type="GO" id="GO:0055085">
    <property type="term" value="P:transmembrane transport"/>
    <property type="evidence" value="ECO:0007669"/>
    <property type="project" value="InterPro"/>
</dbReference>
<keyword evidence="5 7" id="KW-1133">Transmembrane helix</keyword>
<feature type="transmembrane region" description="Helical" evidence="7">
    <location>
        <begin position="119"/>
        <end position="138"/>
    </location>
</feature>
<feature type="transmembrane region" description="Helical" evidence="7">
    <location>
        <begin position="57"/>
        <end position="79"/>
    </location>
</feature>
<organism evidence="9 10">
    <name type="scientific">Aquamicrobium lusatiense</name>
    <dbReference type="NCBI Taxonomy" id="89772"/>
    <lineage>
        <taxon>Bacteria</taxon>
        <taxon>Pseudomonadati</taxon>
        <taxon>Pseudomonadota</taxon>
        <taxon>Alphaproteobacteria</taxon>
        <taxon>Hyphomicrobiales</taxon>
        <taxon>Phyllobacteriaceae</taxon>
        <taxon>Aquamicrobium</taxon>
    </lineage>
</organism>
<dbReference type="Proteomes" id="UP000533306">
    <property type="component" value="Unassembled WGS sequence"/>
</dbReference>
<evidence type="ECO:0000256" key="4">
    <source>
        <dbReference type="ARBA" id="ARBA00022692"/>
    </source>
</evidence>
<dbReference type="SUPFAM" id="SSF161098">
    <property type="entry name" value="MetI-like"/>
    <property type="match status" value="1"/>
</dbReference>
<feature type="transmembrane region" description="Helical" evidence="7">
    <location>
        <begin position="216"/>
        <end position="233"/>
    </location>
</feature>
<evidence type="ECO:0000256" key="1">
    <source>
        <dbReference type="ARBA" id="ARBA00004651"/>
    </source>
</evidence>
<evidence type="ECO:0000313" key="9">
    <source>
        <dbReference type="EMBL" id="MBB6011996.1"/>
    </source>
</evidence>
<comment type="subcellular location">
    <subcellularLocation>
        <location evidence="1 7">Cell membrane</location>
        <topology evidence="1 7">Multi-pass membrane protein</topology>
    </subcellularLocation>
</comment>
<dbReference type="InterPro" id="IPR035906">
    <property type="entry name" value="MetI-like_sf"/>
</dbReference>
<feature type="domain" description="ABC transmembrane type-1" evidence="8">
    <location>
        <begin position="49"/>
        <end position="237"/>
    </location>
</feature>
<dbReference type="GO" id="GO:0005886">
    <property type="term" value="C:plasma membrane"/>
    <property type="evidence" value="ECO:0007669"/>
    <property type="project" value="UniProtKB-SubCell"/>
</dbReference>
<evidence type="ECO:0000256" key="5">
    <source>
        <dbReference type="ARBA" id="ARBA00022989"/>
    </source>
</evidence>
<comment type="similarity">
    <text evidence="7">Belongs to the binding-protein-dependent transport system permease family.</text>
</comment>
<dbReference type="Pfam" id="PF00528">
    <property type="entry name" value="BPD_transp_1"/>
    <property type="match status" value="1"/>
</dbReference>
<dbReference type="PANTHER" id="PTHR30151">
    <property type="entry name" value="ALKANE SULFONATE ABC TRANSPORTER-RELATED, MEMBRANE SUBUNIT"/>
    <property type="match status" value="1"/>
</dbReference>
<evidence type="ECO:0000256" key="3">
    <source>
        <dbReference type="ARBA" id="ARBA00022475"/>
    </source>
</evidence>
<protein>
    <submittedName>
        <fullName evidence="9">Putative hydroxymethylpyrimidine transport system permease protein</fullName>
    </submittedName>
</protein>
<gene>
    <name evidence="9" type="ORF">HNR59_001341</name>
</gene>
<keyword evidence="3" id="KW-1003">Cell membrane</keyword>
<accession>A0A7W9S0V6</accession>
<keyword evidence="6 7" id="KW-0472">Membrane</keyword>
<dbReference type="InterPro" id="IPR000515">
    <property type="entry name" value="MetI-like"/>
</dbReference>
<feature type="transmembrane region" description="Helical" evidence="7">
    <location>
        <begin position="91"/>
        <end position="113"/>
    </location>
</feature>
<evidence type="ECO:0000256" key="2">
    <source>
        <dbReference type="ARBA" id="ARBA00022448"/>
    </source>
</evidence>
<evidence type="ECO:0000313" key="10">
    <source>
        <dbReference type="Proteomes" id="UP000533306"/>
    </source>
</evidence>
<evidence type="ECO:0000256" key="6">
    <source>
        <dbReference type="ARBA" id="ARBA00023136"/>
    </source>
</evidence>
<reference evidence="9 10" key="1">
    <citation type="submission" date="2020-08" db="EMBL/GenBank/DDBJ databases">
        <title>Genomic Encyclopedia of Type Strains, Phase IV (KMG-IV): sequencing the most valuable type-strain genomes for metagenomic binning, comparative biology and taxonomic classification.</title>
        <authorList>
            <person name="Goeker M."/>
        </authorList>
    </citation>
    <scope>NUCLEOTIDE SEQUENCE [LARGE SCALE GENOMIC DNA]</scope>
    <source>
        <strain evidence="9 10">DSM 11099</strain>
    </source>
</reference>
<keyword evidence="4 7" id="KW-0812">Transmembrane</keyword>
<dbReference type="CDD" id="cd06261">
    <property type="entry name" value="TM_PBP2"/>
    <property type="match status" value="1"/>
</dbReference>
<dbReference type="AlphaFoldDB" id="A0A7W9S0V6"/>
<feature type="transmembrane region" description="Helical" evidence="7">
    <location>
        <begin position="159"/>
        <end position="179"/>
    </location>
</feature>
<keyword evidence="2 7" id="KW-0813">Transport</keyword>
<dbReference type="PROSITE" id="PS50928">
    <property type="entry name" value="ABC_TM1"/>
    <property type="match status" value="1"/>
</dbReference>